<accession>A0A9W9L2U9</accession>
<gene>
    <name evidence="2" type="ORF">N7515_004893</name>
</gene>
<feature type="domain" description="PiggyBac transposable element-derived protein" evidence="1">
    <location>
        <begin position="194"/>
        <end position="238"/>
    </location>
</feature>
<dbReference type="Pfam" id="PF13843">
    <property type="entry name" value="DDE_Tnp_1_7"/>
    <property type="match status" value="2"/>
</dbReference>
<dbReference type="OrthoDB" id="3562449at2759"/>
<evidence type="ECO:0000313" key="2">
    <source>
        <dbReference type="EMBL" id="KAJ5135615.1"/>
    </source>
</evidence>
<protein>
    <recommendedName>
        <fullName evidence="1">PiggyBac transposable element-derived protein domain-containing protein</fullName>
    </recommendedName>
</protein>
<evidence type="ECO:0000313" key="3">
    <source>
        <dbReference type="Proteomes" id="UP001149079"/>
    </source>
</evidence>
<organism evidence="2 3">
    <name type="scientific">Penicillium bovifimosum</name>
    <dbReference type="NCBI Taxonomy" id="126998"/>
    <lineage>
        <taxon>Eukaryota</taxon>
        <taxon>Fungi</taxon>
        <taxon>Dikarya</taxon>
        <taxon>Ascomycota</taxon>
        <taxon>Pezizomycotina</taxon>
        <taxon>Eurotiomycetes</taxon>
        <taxon>Eurotiomycetidae</taxon>
        <taxon>Eurotiales</taxon>
        <taxon>Aspergillaceae</taxon>
        <taxon>Penicillium</taxon>
    </lineage>
</organism>
<reference evidence="2" key="2">
    <citation type="journal article" date="2023" name="IMA Fungus">
        <title>Comparative genomic study of the Penicillium genus elucidates a diverse pangenome and 15 lateral gene transfer events.</title>
        <authorList>
            <person name="Petersen C."/>
            <person name="Sorensen T."/>
            <person name="Nielsen M.R."/>
            <person name="Sondergaard T.E."/>
            <person name="Sorensen J.L."/>
            <person name="Fitzpatrick D.A."/>
            <person name="Frisvad J.C."/>
            <person name="Nielsen K.L."/>
        </authorList>
    </citation>
    <scope>NUCLEOTIDE SEQUENCE</scope>
    <source>
        <strain evidence="2">IBT 22155</strain>
    </source>
</reference>
<feature type="domain" description="PiggyBac transposable element-derived protein" evidence="1">
    <location>
        <begin position="1"/>
        <end position="121"/>
    </location>
</feature>
<dbReference type="Proteomes" id="UP001149079">
    <property type="component" value="Unassembled WGS sequence"/>
</dbReference>
<keyword evidence="3" id="KW-1185">Reference proteome</keyword>
<name>A0A9W9L2U9_9EURO</name>
<proteinExistence type="predicted"/>
<dbReference type="RefSeq" id="XP_056522587.1">
    <property type="nucleotide sequence ID" value="XM_056665637.1"/>
</dbReference>
<dbReference type="AlphaFoldDB" id="A0A9W9L2U9"/>
<sequence>MGAIPLPRVENYWQDDKFQRPSFRPHMGVVRFEQIKRYLHISWPTTRDPRRPEDKCWWSKLEPLACAFQRAAGQYYTPGSNVSIDETMVRCFGRSKHTVKMPNKPIKQGYKLFALAEHGYIRTFTWSSRLFGIVDLFRWPGLSPTGSMVIATICKLPGFSSSQAGSPTANADASAAANTAVDTDVNEAANADANQALYSVYLDNYFSTIALFEALRDLRCGACGTTRRQGGTPPQLVELKDHIKSIPWGTLYTSEARGFPGV</sequence>
<evidence type="ECO:0000259" key="1">
    <source>
        <dbReference type="Pfam" id="PF13843"/>
    </source>
</evidence>
<dbReference type="PANTHER" id="PTHR46599">
    <property type="entry name" value="PIGGYBAC TRANSPOSABLE ELEMENT-DERIVED PROTEIN 4"/>
    <property type="match status" value="1"/>
</dbReference>
<comment type="caution">
    <text evidence="2">The sequence shown here is derived from an EMBL/GenBank/DDBJ whole genome shotgun (WGS) entry which is preliminary data.</text>
</comment>
<dbReference type="InterPro" id="IPR029526">
    <property type="entry name" value="PGBD"/>
</dbReference>
<reference evidence="2" key="1">
    <citation type="submission" date="2022-11" db="EMBL/GenBank/DDBJ databases">
        <authorList>
            <person name="Petersen C."/>
        </authorList>
    </citation>
    <scope>NUCLEOTIDE SEQUENCE</scope>
    <source>
        <strain evidence="2">IBT 22155</strain>
    </source>
</reference>
<dbReference type="PANTHER" id="PTHR46599:SF3">
    <property type="entry name" value="PIGGYBAC TRANSPOSABLE ELEMENT-DERIVED PROTEIN 4"/>
    <property type="match status" value="1"/>
</dbReference>
<dbReference type="EMBL" id="JAPQKL010000004">
    <property type="protein sequence ID" value="KAJ5135615.1"/>
    <property type="molecule type" value="Genomic_DNA"/>
</dbReference>
<dbReference type="GeneID" id="81404807"/>